<proteinExistence type="inferred from homology"/>
<dbReference type="Gene3D" id="3.40.1400.10">
    <property type="entry name" value="Sugar-phosphate isomerase, RpiB/LacA/LacB"/>
    <property type="match status" value="1"/>
</dbReference>
<gene>
    <name evidence="2" type="ORF">L2764_18465</name>
</gene>
<keyword evidence="3" id="KW-1185">Reference proteome</keyword>
<comment type="caution">
    <text evidence="2">The sequence shown here is derived from an EMBL/GenBank/DDBJ whole genome shotgun (WGS) entry which is preliminary data.</text>
</comment>
<protein>
    <submittedName>
        <fullName evidence="2">RpiB/LacA/LacB family sugar-phosphate isomerase</fullName>
    </submittedName>
</protein>
<evidence type="ECO:0000313" key="2">
    <source>
        <dbReference type="EMBL" id="MCL1126412.1"/>
    </source>
</evidence>
<dbReference type="Proteomes" id="UP001203423">
    <property type="component" value="Unassembled WGS sequence"/>
</dbReference>
<accession>A0ABT0LFC8</accession>
<dbReference type="InterPro" id="IPR003500">
    <property type="entry name" value="RpiB_LacA_LacB"/>
</dbReference>
<dbReference type="InterPro" id="IPR036569">
    <property type="entry name" value="RpiB_LacA_LacB_sf"/>
</dbReference>
<evidence type="ECO:0000256" key="1">
    <source>
        <dbReference type="ARBA" id="ARBA00008754"/>
    </source>
</evidence>
<dbReference type="PANTHER" id="PTHR30345:SF2">
    <property type="entry name" value="SUGAR-PHOSPHATE ISOMERASE, RPIB_LACA_LACB FAMILY"/>
    <property type="match status" value="1"/>
</dbReference>
<dbReference type="PANTHER" id="PTHR30345">
    <property type="entry name" value="RIBOSE-5-PHOSPHATE ISOMERASE B"/>
    <property type="match status" value="1"/>
</dbReference>
<dbReference type="SUPFAM" id="SSF89623">
    <property type="entry name" value="Ribose/Galactose isomerase RpiB/AlsB"/>
    <property type="match status" value="1"/>
</dbReference>
<name>A0ABT0LFC8_9GAMM</name>
<dbReference type="GO" id="GO:0016853">
    <property type="term" value="F:isomerase activity"/>
    <property type="evidence" value="ECO:0007669"/>
    <property type="project" value="UniProtKB-KW"/>
</dbReference>
<comment type="similarity">
    <text evidence="1">Belongs to the LacAB/RpiB family.</text>
</comment>
<sequence length="75" mass="8366">MLPGVRAALCLDSESAKGARKWNHANVLVLSILSTTIPMAEAILDVWFTTPLDNDDWNLEQIAYLDDMESVFGRD</sequence>
<reference evidence="2 3" key="1">
    <citation type="submission" date="2022-01" db="EMBL/GenBank/DDBJ databases">
        <title>Whole genome-based taxonomy of the Shewanellaceae.</title>
        <authorList>
            <person name="Martin-Rodriguez A.J."/>
        </authorList>
    </citation>
    <scope>NUCLEOTIDE SEQUENCE [LARGE SCALE GENOMIC DNA]</scope>
    <source>
        <strain evidence="2 3">DSM 17177</strain>
    </source>
</reference>
<dbReference type="EMBL" id="JAKIKS010000086">
    <property type="protein sequence ID" value="MCL1126412.1"/>
    <property type="molecule type" value="Genomic_DNA"/>
</dbReference>
<keyword evidence="2" id="KW-0413">Isomerase</keyword>
<evidence type="ECO:0000313" key="3">
    <source>
        <dbReference type="Proteomes" id="UP001203423"/>
    </source>
</evidence>
<organism evidence="2 3">
    <name type="scientific">Shewanella surugensis</name>
    <dbReference type="NCBI Taxonomy" id="212020"/>
    <lineage>
        <taxon>Bacteria</taxon>
        <taxon>Pseudomonadati</taxon>
        <taxon>Pseudomonadota</taxon>
        <taxon>Gammaproteobacteria</taxon>
        <taxon>Alteromonadales</taxon>
        <taxon>Shewanellaceae</taxon>
        <taxon>Shewanella</taxon>
    </lineage>
</organism>
<dbReference type="Pfam" id="PF02502">
    <property type="entry name" value="LacAB_rpiB"/>
    <property type="match status" value="1"/>
</dbReference>